<accession>A0A6C0L181</accession>
<reference evidence="1" key="1">
    <citation type="journal article" date="2020" name="Nature">
        <title>Giant virus diversity and host interactions through global metagenomics.</title>
        <authorList>
            <person name="Schulz F."/>
            <person name="Roux S."/>
            <person name="Paez-Espino D."/>
            <person name="Jungbluth S."/>
            <person name="Walsh D.A."/>
            <person name="Denef V.J."/>
            <person name="McMahon K.D."/>
            <person name="Konstantinidis K.T."/>
            <person name="Eloe-Fadrosh E.A."/>
            <person name="Kyrpides N.C."/>
            <person name="Woyke T."/>
        </authorList>
    </citation>
    <scope>NUCLEOTIDE SEQUENCE</scope>
    <source>
        <strain evidence="1">GVMAG-S-ERX555907-63</strain>
    </source>
</reference>
<proteinExistence type="predicted"/>
<protein>
    <submittedName>
        <fullName evidence="1">Uncharacterized protein</fullName>
    </submittedName>
</protein>
<dbReference type="AlphaFoldDB" id="A0A6C0L181"/>
<organism evidence="1">
    <name type="scientific">viral metagenome</name>
    <dbReference type="NCBI Taxonomy" id="1070528"/>
    <lineage>
        <taxon>unclassified sequences</taxon>
        <taxon>metagenomes</taxon>
        <taxon>organismal metagenomes</taxon>
    </lineage>
</organism>
<dbReference type="EMBL" id="MN741017">
    <property type="protein sequence ID" value="QHU22677.1"/>
    <property type="molecule type" value="Genomic_DNA"/>
</dbReference>
<name>A0A6C0L181_9ZZZZ</name>
<evidence type="ECO:0000313" key="1">
    <source>
        <dbReference type="EMBL" id="QHU22677.1"/>
    </source>
</evidence>
<sequence length="117" mass="14079">MLSRIGIYFHKIKVPSKPIFRKFCKELQNSSKLILRYNVRKMYWLLQPYRNFSESRKTIYKTDKTIYYIYNLPIKANANYYNGKKIVQHMWYIYANYPFSICGSILTTYCALSGIKT</sequence>